<gene>
    <name evidence="8" type="ordered locus">Echvi_2164</name>
</gene>
<dbReference type="RefSeq" id="WP_015265973.1">
    <property type="nucleotide sequence ID" value="NC_019904.1"/>
</dbReference>
<dbReference type="InterPro" id="IPR012944">
    <property type="entry name" value="SusD_RagB_dom"/>
</dbReference>
<sequence length="540" mass="60723">MKYNIKNTAATLLVMIMGMTSCDVNRLPETQLSDPAFWRNENDLELATNYLYTYLPSIPVTSDVWSDDAFGTSANSISDGTRIAPATDNDYNSAYSLIRAANNIIEKSPRALENGVDPQVVDRYTAEAKFFRAWAYFRLVKRYGDVPLILTTLSENAEELYAPAAPRADVLDVVYNDLDEGAQYLPAPSELSGGDYGRVTNTAALAFKSRVALFEGTRAKYHGYGDPAMHLRLAKEAAEACINSGEHTLYGEYFDLFQYVGEGPGNKENILVKQYGVSVSESIVSHTSQRTLETGAANPTKALADAYLMVDGLPMDKSPLYTNPESIMEVFQNRDPRMLDTFFKQGDEYIGTQPVFNVPNLSFQRTGFANRRYANLTDWQNSRSYIDYTIIRYAEVLLNFAEATYELNGSITDDELDGSINLLRQRAGVAQLSNAFASANGLDMLAEIRRERRVELALEGFRYWDLMRWKTAEDILPQSVLGNYYYDEYGTDVTPNLTEDNIILLQAAENRSFDPDRDYLWPLPINELGLNPALEQNPNW</sequence>
<dbReference type="STRING" id="926556.Echvi_2164"/>
<keyword evidence="4" id="KW-0472">Membrane</keyword>
<comment type="similarity">
    <text evidence="2">Belongs to the SusD family.</text>
</comment>
<evidence type="ECO:0000256" key="3">
    <source>
        <dbReference type="ARBA" id="ARBA00022729"/>
    </source>
</evidence>
<evidence type="ECO:0000313" key="9">
    <source>
        <dbReference type="Proteomes" id="UP000010796"/>
    </source>
</evidence>
<feature type="domain" description="SusD-like N-terminal" evidence="7">
    <location>
        <begin position="86"/>
        <end position="213"/>
    </location>
</feature>
<dbReference type="GO" id="GO:0009279">
    <property type="term" value="C:cell outer membrane"/>
    <property type="evidence" value="ECO:0007669"/>
    <property type="project" value="UniProtKB-SubCell"/>
</dbReference>
<dbReference type="PROSITE" id="PS51257">
    <property type="entry name" value="PROKAR_LIPOPROTEIN"/>
    <property type="match status" value="1"/>
</dbReference>
<evidence type="ECO:0000256" key="1">
    <source>
        <dbReference type="ARBA" id="ARBA00004442"/>
    </source>
</evidence>
<dbReference type="AlphaFoldDB" id="L0G0M4"/>
<keyword evidence="9" id="KW-1185">Reference proteome</keyword>
<protein>
    <submittedName>
        <fullName evidence="8">RagB/SusD family protein</fullName>
    </submittedName>
</protein>
<comment type="subcellular location">
    <subcellularLocation>
        <location evidence="1">Cell outer membrane</location>
    </subcellularLocation>
</comment>
<dbReference type="OrthoDB" id="691907at2"/>
<dbReference type="InterPro" id="IPR011990">
    <property type="entry name" value="TPR-like_helical_dom_sf"/>
</dbReference>
<keyword evidence="5" id="KW-0998">Cell outer membrane</keyword>
<dbReference type="Pfam" id="PF14322">
    <property type="entry name" value="SusD-like_3"/>
    <property type="match status" value="1"/>
</dbReference>
<dbReference type="Pfam" id="PF07980">
    <property type="entry name" value="SusD_RagB"/>
    <property type="match status" value="1"/>
</dbReference>
<organism evidence="8 9">
    <name type="scientific">Echinicola vietnamensis (strain DSM 17526 / LMG 23754 / KMM 6221)</name>
    <dbReference type="NCBI Taxonomy" id="926556"/>
    <lineage>
        <taxon>Bacteria</taxon>
        <taxon>Pseudomonadati</taxon>
        <taxon>Bacteroidota</taxon>
        <taxon>Cytophagia</taxon>
        <taxon>Cytophagales</taxon>
        <taxon>Cyclobacteriaceae</taxon>
        <taxon>Echinicola</taxon>
    </lineage>
</organism>
<evidence type="ECO:0000256" key="2">
    <source>
        <dbReference type="ARBA" id="ARBA00006275"/>
    </source>
</evidence>
<evidence type="ECO:0000256" key="5">
    <source>
        <dbReference type="ARBA" id="ARBA00023237"/>
    </source>
</evidence>
<feature type="domain" description="RagB/SusD" evidence="6">
    <location>
        <begin position="295"/>
        <end position="540"/>
    </location>
</feature>
<evidence type="ECO:0000259" key="6">
    <source>
        <dbReference type="Pfam" id="PF07980"/>
    </source>
</evidence>
<dbReference type="eggNOG" id="COG0457">
    <property type="taxonomic scope" value="Bacteria"/>
</dbReference>
<dbReference type="KEGG" id="evi:Echvi_2164"/>
<evidence type="ECO:0000256" key="4">
    <source>
        <dbReference type="ARBA" id="ARBA00023136"/>
    </source>
</evidence>
<keyword evidence="3" id="KW-0732">Signal</keyword>
<dbReference type="Proteomes" id="UP000010796">
    <property type="component" value="Chromosome"/>
</dbReference>
<dbReference type="PATRIC" id="fig|926556.3.peg.2284"/>
<evidence type="ECO:0000259" key="7">
    <source>
        <dbReference type="Pfam" id="PF14322"/>
    </source>
</evidence>
<evidence type="ECO:0000313" key="8">
    <source>
        <dbReference type="EMBL" id="AGA78415.1"/>
    </source>
</evidence>
<dbReference type="HOGENOM" id="CLU_015553_0_0_10"/>
<name>L0G0M4_ECHVK</name>
<dbReference type="Gene3D" id="1.25.40.390">
    <property type="match status" value="1"/>
</dbReference>
<proteinExistence type="inferred from homology"/>
<dbReference type="EMBL" id="CP003346">
    <property type="protein sequence ID" value="AGA78415.1"/>
    <property type="molecule type" value="Genomic_DNA"/>
</dbReference>
<accession>L0G0M4</accession>
<dbReference type="SUPFAM" id="SSF48452">
    <property type="entry name" value="TPR-like"/>
    <property type="match status" value="1"/>
</dbReference>
<reference evidence="9" key="1">
    <citation type="submission" date="2012-02" db="EMBL/GenBank/DDBJ databases">
        <title>The complete genome of Echinicola vietnamensis DSM 17526.</title>
        <authorList>
            <person name="Lucas S."/>
            <person name="Copeland A."/>
            <person name="Lapidus A."/>
            <person name="Glavina del Rio T."/>
            <person name="Dalin E."/>
            <person name="Tice H."/>
            <person name="Bruce D."/>
            <person name="Goodwin L."/>
            <person name="Pitluck S."/>
            <person name="Peters L."/>
            <person name="Ovchinnikova G."/>
            <person name="Teshima H."/>
            <person name="Kyrpides N."/>
            <person name="Mavromatis K."/>
            <person name="Ivanova N."/>
            <person name="Brettin T."/>
            <person name="Detter J.C."/>
            <person name="Han C."/>
            <person name="Larimer F."/>
            <person name="Land M."/>
            <person name="Hauser L."/>
            <person name="Markowitz V."/>
            <person name="Cheng J.-F."/>
            <person name="Hugenholtz P."/>
            <person name="Woyke T."/>
            <person name="Wu D."/>
            <person name="Brambilla E."/>
            <person name="Klenk H.-P."/>
            <person name="Eisen J.A."/>
        </authorList>
    </citation>
    <scope>NUCLEOTIDE SEQUENCE [LARGE SCALE GENOMIC DNA]</scope>
    <source>
        <strain evidence="9">DSM 17526 / LMG 23754 / KMM 6221</strain>
    </source>
</reference>
<dbReference type="InterPro" id="IPR033985">
    <property type="entry name" value="SusD-like_N"/>
</dbReference>